<proteinExistence type="inferred from homology"/>
<dbReference type="Proteomes" id="UP001061361">
    <property type="component" value="Chromosome"/>
</dbReference>
<dbReference type="InterPro" id="IPR051906">
    <property type="entry name" value="TolC-like"/>
</dbReference>
<accession>A0ABM8APS9</accession>
<dbReference type="NCBIfam" id="TIGR01844">
    <property type="entry name" value="type_I_sec_TolC"/>
    <property type="match status" value="1"/>
</dbReference>
<name>A0ABM8APS9_9BACT</name>
<reference evidence="9" key="1">
    <citation type="submission" date="2022-08" db="EMBL/GenBank/DDBJ databases">
        <title>Genome Sequence of the sulphate-reducing bacterium, Pseudodesulfovibrio portus JCM14722.</title>
        <authorList>
            <person name="Kondo R."/>
            <person name="Kataoka T."/>
        </authorList>
    </citation>
    <scope>NUCLEOTIDE SEQUENCE</scope>
    <source>
        <strain evidence="9">JCM 14722</strain>
    </source>
</reference>
<dbReference type="InterPro" id="IPR010130">
    <property type="entry name" value="T1SS_OMP_TolC"/>
</dbReference>
<keyword evidence="3" id="KW-0813">Transport</keyword>
<dbReference type="Gene3D" id="1.20.1600.10">
    <property type="entry name" value="Outer membrane efflux proteins (OEP)"/>
    <property type="match status" value="1"/>
</dbReference>
<keyword evidence="10" id="KW-1185">Reference proteome</keyword>
<keyword evidence="6" id="KW-0472">Membrane</keyword>
<dbReference type="InterPro" id="IPR003423">
    <property type="entry name" value="OMP_efflux"/>
</dbReference>
<evidence type="ECO:0000313" key="10">
    <source>
        <dbReference type="Proteomes" id="UP001061361"/>
    </source>
</evidence>
<gene>
    <name evidence="9" type="ORF">JCM14722_09650</name>
</gene>
<comment type="subcellular location">
    <subcellularLocation>
        <location evidence="1">Cell outer membrane</location>
    </subcellularLocation>
</comment>
<keyword evidence="5" id="KW-0812">Transmembrane</keyword>
<comment type="similarity">
    <text evidence="2">Belongs to the outer membrane factor (OMF) (TC 1.B.17) family.</text>
</comment>
<feature type="signal peptide" evidence="8">
    <location>
        <begin position="1"/>
        <end position="22"/>
    </location>
</feature>
<dbReference type="Pfam" id="PF02321">
    <property type="entry name" value="OEP"/>
    <property type="match status" value="2"/>
</dbReference>
<dbReference type="PANTHER" id="PTHR30026">
    <property type="entry name" value="OUTER MEMBRANE PROTEIN TOLC"/>
    <property type="match status" value="1"/>
</dbReference>
<evidence type="ECO:0000256" key="7">
    <source>
        <dbReference type="ARBA" id="ARBA00023237"/>
    </source>
</evidence>
<sequence length="446" mass="49546">MMKKIVLAVLLFVFVFSAPVMAADGAITLKDSVVAAVKQHPQIKSLLHNRDAVSKAQLSALGRFFPSLDLRAEAGWQEYSNLANRAAETDKHTRTPTDVEVTLTQPIFDGFDRYHDYKRETARLTSAEGRLIDNVETVALDAIRAHVDVVRIRKLVALAGENITAHQELLDSISERVEGGAGNRADEMQAKGRVARAETTLVTYVGELRTSEAEYIRTVGNSPDALNDPGFASDLVPVNADTVLNDTLDSNPKIAVYKAEIEVAERTKKQLESTMYPDVNIYVSSRHTDDLDGSDSWIQNNKAMLAANWNLFNGLSDYNDVRTAAARINQAQTELQDTTDDLIRQVAAAWAEYESALGQIEKYQEALQYSLESLDMYLMQFNVGQRSLLDVLDATNEVFSNKVQLETATSNRNFTVYKFLALQGKLMHTMDVAANTYEDIPPEDAQ</sequence>
<evidence type="ECO:0000313" key="9">
    <source>
        <dbReference type="EMBL" id="BDQ33423.1"/>
    </source>
</evidence>
<keyword evidence="7" id="KW-0998">Cell outer membrane</keyword>
<evidence type="ECO:0000256" key="4">
    <source>
        <dbReference type="ARBA" id="ARBA00022452"/>
    </source>
</evidence>
<evidence type="ECO:0000256" key="5">
    <source>
        <dbReference type="ARBA" id="ARBA00022692"/>
    </source>
</evidence>
<evidence type="ECO:0000256" key="1">
    <source>
        <dbReference type="ARBA" id="ARBA00004442"/>
    </source>
</evidence>
<feature type="chain" id="PRO_5047437434" evidence="8">
    <location>
        <begin position="23"/>
        <end position="446"/>
    </location>
</feature>
<dbReference type="SUPFAM" id="SSF56954">
    <property type="entry name" value="Outer membrane efflux proteins (OEP)"/>
    <property type="match status" value="1"/>
</dbReference>
<dbReference type="EMBL" id="AP026708">
    <property type="protein sequence ID" value="BDQ33423.1"/>
    <property type="molecule type" value="Genomic_DNA"/>
</dbReference>
<organism evidence="9 10">
    <name type="scientific">Pseudodesulfovibrio portus</name>
    <dbReference type="NCBI Taxonomy" id="231439"/>
    <lineage>
        <taxon>Bacteria</taxon>
        <taxon>Pseudomonadati</taxon>
        <taxon>Thermodesulfobacteriota</taxon>
        <taxon>Desulfovibrionia</taxon>
        <taxon>Desulfovibrionales</taxon>
        <taxon>Desulfovibrionaceae</taxon>
    </lineage>
</organism>
<keyword evidence="4" id="KW-1134">Transmembrane beta strand</keyword>
<evidence type="ECO:0000256" key="8">
    <source>
        <dbReference type="SAM" id="SignalP"/>
    </source>
</evidence>
<evidence type="ECO:0000256" key="2">
    <source>
        <dbReference type="ARBA" id="ARBA00007613"/>
    </source>
</evidence>
<evidence type="ECO:0000256" key="6">
    <source>
        <dbReference type="ARBA" id="ARBA00023136"/>
    </source>
</evidence>
<protein>
    <submittedName>
        <fullName evidence="9">Channel protein TolC</fullName>
    </submittedName>
</protein>
<evidence type="ECO:0000256" key="3">
    <source>
        <dbReference type="ARBA" id="ARBA00022448"/>
    </source>
</evidence>
<keyword evidence="8" id="KW-0732">Signal</keyword>
<dbReference type="PANTHER" id="PTHR30026:SF22">
    <property type="entry name" value="OUTER MEMBRANE EFFLUX PROTEIN"/>
    <property type="match status" value="1"/>
</dbReference>